<organism evidence="9 10">
    <name type="scientific">Ferroglobus placidus (strain DSM 10642 / AEDII12DO)</name>
    <dbReference type="NCBI Taxonomy" id="589924"/>
    <lineage>
        <taxon>Archaea</taxon>
        <taxon>Methanobacteriati</taxon>
        <taxon>Methanobacteriota</taxon>
        <taxon>Archaeoglobi</taxon>
        <taxon>Archaeoglobales</taxon>
        <taxon>Archaeoglobaceae</taxon>
        <taxon>Ferroglobus</taxon>
    </lineage>
</organism>
<dbReference type="OrthoDB" id="351177at2157"/>
<gene>
    <name evidence="9" type="ordered locus">Ferp_2284</name>
</gene>
<dbReference type="CAZy" id="GT2">
    <property type="family name" value="Glycosyltransferase Family 2"/>
</dbReference>
<evidence type="ECO:0000313" key="10">
    <source>
        <dbReference type="Proteomes" id="UP000002613"/>
    </source>
</evidence>
<sequence length="227" mass="26401">MISIIFPAHNEAEKIEEAVLRTAEEAKKLGLDFEIIIAEDGSTDGTDKIASKLAETYDFVKHLHSDERLGRGEALRRALKESRGEVIIYMDADLSTDISHLKDLIDNIRDYDIVIGSRLLKESDAKRPLSREIPSRVYNFLVRLLLKSSIRDHQCGFKALRREVAEDLFFKVKDNHWFFDTELLILAQRKGYRIKEIPVKWRHEENSKVKLLKDSFYMLKNIIRLMG</sequence>
<dbReference type="CDD" id="cd04188">
    <property type="entry name" value="DPG_synthase"/>
    <property type="match status" value="1"/>
</dbReference>
<dbReference type="PaxDb" id="589924-Ferp_2284"/>
<dbReference type="HOGENOM" id="CLU_033536_9_0_2"/>
<dbReference type="PANTHER" id="PTHR10859:SF105">
    <property type="entry name" value="DOLICHYL-PHOSPHATE BETA-D-MANNOSYLTRANSFERASE"/>
    <property type="match status" value="1"/>
</dbReference>
<keyword evidence="10" id="KW-1185">Reference proteome</keyword>
<comment type="similarity">
    <text evidence="2">Belongs to the glycosyltransferase 2 family.</text>
</comment>
<name>D3S1E4_FERPA</name>
<dbReference type="PANTHER" id="PTHR10859">
    <property type="entry name" value="GLYCOSYL TRANSFERASE"/>
    <property type="match status" value="1"/>
</dbReference>
<dbReference type="Proteomes" id="UP000002613">
    <property type="component" value="Chromosome"/>
</dbReference>
<dbReference type="GeneID" id="8779823"/>
<dbReference type="GO" id="GO:0006487">
    <property type="term" value="P:protein N-linked glycosylation"/>
    <property type="evidence" value="ECO:0007669"/>
    <property type="project" value="TreeGrafter"/>
</dbReference>
<evidence type="ECO:0000259" key="8">
    <source>
        <dbReference type="Pfam" id="PF00535"/>
    </source>
</evidence>
<dbReference type="InterPro" id="IPR035518">
    <property type="entry name" value="DPG_synthase"/>
</dbReference>
<evidence type="ECO:0000256" key="5">
    <source>
        <dbReference type="ARBA" id="ARBA00022692"/>
    </source>
</evidence>
<reference evidence="10" key="1">
    <citation type="submission" date="2010-02" db="EMBL/GenBank/DDBJ databases">
        <title>Complete sequence of Ferroglobus placidus DSM 10642.</title>
        <authorList>
            <consortium name="US DOE Joint Genome Institute"/>
            <person name="Lucas S."/>
            <person name="Copeland A."/>
            <person name="Lapidus A."/>
            <person name="Cheng J.-F."/>
            <person name="Bruce D."/>
            <person name="Goodwin L."/>
            <person name="Pitluck S."/>
            <person name="Saunders E."/>
            <person name="Brettin T."/>
            <person name="Detter J.C."/>
            <person name="Han C."/>
            <person name="Tapia R."/>
            <person name="Larimer F."/>
            <person name="Land M."/>
            <person name="Hauser L."/>
            <person name="Kyrpides N."/>
            <person name="Ivanova N."/>
            <person name="Holmes D."/>
            <person name="Lovley D."/>
            <person name="Kyrpides N."/>
            <person name="Anderson I.J."/>
            <person name="Woyke T."/>
        </authorList>
    </citation>
    <scope>NUCLEOTIDE SEQUENCE [LARGE SCALE GENOMIC DNA]</scope>
    <source>
        <strain evidence="10">DSM 10642 / AEDII12DO</strain>
    </source>
</reference>
<feature type="domain" description="Glycosyltransferase 2-like" evidence="8">
    <location>
        <begin position="3"/>
        <end position="169"/>
    </location>
</feature>
<dbReference type="GO" id="GO:0012505">
    <property type="term" value="C:endomembrane system"/>
    <property type="evidence" value="ECO:0007669"/>
    <property type="project" value="UniProtKB-SubCell"/>
</dbReference>
<dbReference type="EMBL" id="CP001899">
    <property type="protein sequence ID" value="ADC66408.1"/>
    <property type="molecule type" value="Genomic_DNA"/>
</dbReference>
<protein>
    <submittedName>
        <fullName evidence="9">Glycosyl transferase family 2</fullName>
    </submittedName>
</protein>
<evidence type="ECO:0000256" key="3">
    <source>
        <dbReference type="ARBA" id="ARBA00022676"/>
    </source>
</evidence>
<dbReference type="InterPro" id="IPR029044">
    <property type="entry name" value="Nucleotide-diphossugar_trans"/>
</dbReference>
<evidence type="ECO:0000256" key="7">
    <source>
        <dbReference type="ARBA" id="ARBA00023136"/>
    </source>
</evidence>
<dbReference type="GO" id="GO:0016757">
    <property type="term" value="F:glycosyltransferase activity"/>
    <property type="evidence" value="ECO:0007669"/>
    <property type="project" value="UniProtKB-KW"/>
</dbReference>
<keyword evidence="5" id="KW-0812">Transmembrane</keyword>
<proteinExistence type="inferred from homology"/>
<keyword evidence="4 9" id="KW-0808">Transferase</keyword>
<keyword evidence="6" id="KW-1133">Transmembrane helix</keyword>
<evidence type="ECO:0000256" key="2">
    <source>
        <dbReference type="ARBA" id="ARBA00006739"/>
    </source>
</evidence>
<keyword evidence="3" id="KW-0328">Glycosyltransferase</keyword>
<keyword evidence="7" id="KW-0472">Membrane</keyword>
<dbReference type="Pfam" id="PF00535">
    <property type="entry name" value="Glycos_transf_2"/>
    <property type="match status" value="1"/>
</dbReference>
<dbReference type="KEGG" id="fpl:Ferp_2284"/>
<evidence type="ECO:0000256" key="4">
    <source>
        <dbReference type="ARBA" id="ARBA00022679"/>
    </source>
</evidence>
<dbReference type="STRING" id="589924.Ferp_2284"/>
<dbReference type="AlphaFoldDB" id="D3S1E4"/>
<dbReference type="InterPro" id="IPR001173">
    <property type="entry name" value="Glyco_trans_2-like"/>
</dbReference>
<dbReference type="Gene3D" id="3.90.550.10">
    <property type="entry name" value="Spore Coat Polysaccharide Biosynthesis Protein SpsA, Chain A"/>
    <property type="match status" value="1"/>
</dbReference>
<dbReference type="eggNOG" id="arCOG00897">
    <property type="taxonomic scope" value="Archaea"/>
</dbReference>
<evidence type="ECO:0000256" key="6">
    <source>
        <dbReference type="ARBA" id="ARBA00022989"/>
    </source>
</evidence>
<comment type="subcellular location">
    <subcellularLocation>
        <location evidence="1">Endomembrane system</location>
    </subcellularLocation>
</comment>
<accession>D3S1E4</accession>
<evidence type="ECO:0000256" key="1">
    <source>
        <dbReference type="ARBA" id="ARBA00004308"/>
    </source>
</evidence>
<reference evidence="9 10" key="2">
    <citation type="journal article" date="2011" name="Stand. Genomic Sci.">
        <title>Complete genome sequence of Ferroglobus placidus AEDII12DO.</title>
        <authorList>
            <person name="Anderson I."/>
            <person name="Risso C."/>
            <person name="Holmes D."/>
            <person name="Lucas S."/>
            <person name="Copeland A."/>
            <person name="Lapidus A."/>
            <person name="Cheng J.F."/>
            <person name="Bruce D."/>
            <person name="Goodwin L."/>
            <person name="Pitluck S."/>
            <person name="Saunders E."/>
            <person name="Brettin T."/>
            <person name="Detter J.C."/>
            <person name="Han C."/>
            <person name="Tapia R."/>
            <person name="Larimer F."/>
            <person name="Land M."/>
            <person name="Hauser L."/>
            <person name="Woyke T."/>
            <person name="Lovley D."/>
            <person name="Kyrpides N."/>
            <person name="Ivanova N."/>
        </authorList>
    </citation>
    <scope>NUCLEOTIDE SEQUENCE [LARGE SCALE GENOMIC DNA]</scope>
    <source>
        <strain evidence="10">DSM 10642 / AEDII12DO</strain>
    </source>
</reference>
<dbReference type="SUPFAM" id="SSF53448">
    <property type="entry name" value="Nucleotide-diphospho-sugar transferases"/>
    <property type="match status" value="1"/>
</dbReference>
<dbReference type="RefSeq" id="WP_012966745.1">
    <property type="nucleotide sequence ID" value="NC_013849.1"/>
</dbReference>
<evidence type="ECO:0000313" key="9">
    <source>
        <dbReference type="EMBL" id="ADC66408.1"/>
    </source>
</evidence>